<organism evidence="1">
    <name type="scientific">uncultured Caudovirales phage</name>
    <dbReference type="NCBI Taxonomy" id="2100421"/>
    <lineage>
        <taxon>Viruses</taxon>
        <taxon>Duplodnaviria</taxon>
        <taxon>Heunggongvirae</taxon>
        <taxon>Uroviricota</taxon>
        <taxon>Caudoviricetes</taxon>
        <taxon>Peduoviridae</taxon>
        <taxon>Maltschvirus</taxon>
        <taxon>Maltschvirus maltsch</taxon>
    </lineage>
</organism>
<name>A0A6J5NZ45_9CAUD</name>
<proteinExistence type="predicted"/>
<accession>A0A6J5NZ45</accession>
<dbReference type="Pfam" id="PF11753">
    <property type="entry name" value="DUF3310"/>
    <property type="match status" value="1"/>
</dbReference>
<dbReference type="EMBL" id="LR796714">
    <property type="protein sequence ID" value="CAB4160514.1"/>
    <property type="molecule type" value="Genomic_DNA"/>
</dbReference>
<gene>
    <name evidence="1" type="ORF">UFOVP767_12</name>
</gene>
<sequence>MDQANNNQVGGTHYTSKAIQPWDYIVSNELGYLEGNVVKYVSRWKDKGGIEDLRKARHYLDKLIEVNLK</sequence>
<reference evidence="1" key="1">
    <citation type="submission" date="2020-04" db="EMBL/GenBank/DDBJ databases">
        <authorList>
            <person name="Chiriac C."/>
            <person name="Salcher M."/>
            <person name="Ghai R."/>
            <person name="Kavagutti S V."/>
        </authorList>
    </citation>
    <scope>NUCLEOTIDE SEQUENCE</scope>
</reference>
<protein>
    <submittedName>
        <fullName evidence="1">SaV-like</fullName>
    </submittedName>
</protein>
<evidence type="ECO:0000313" key="1">
    <source>
        <dbReference type="EMBL" id="CAB4160514.1"/>
    </source>
</evidence>
<dbReference type="InterPro" id="IPR021739">
    <property type="entry name" value="SaV-like"/>
</dbReference>